<keyword evidence="3" id="KW-1185">Reference proteome</keyword>
<feature type="compositionally biased region" description="Acidic residues" evidence="1">
    <location>
        <begin position="38"/>
        <end position="59"/>
    </location>
</feature>
<proteinExistence type="predicted"/>
<dbReference type="AlphaFoldDB" id="A0A1I7NCF1"/>
<evidence type="ECO:0000313" key="2">
    <source>
        <dbReference type="EMBL" id="SFV32233.1"/>
    </source>
</evidence>
<accession>A0A1I7NCF1</accession>
<feature type="region of interest" description="Disordered" evidence="1">
    <location>
        <begin position="1"/>
        <end position="72"/>
    </location>
</feature>
<dbReference type="EMBL" id="FPCH01000002">
    <property type="protein sequence ID" value="SFV32233.1"/>
    <property type="molecule type" value="Genomic_DNA"/>
</dbReference>
<dbReference type="RefSeq" id="WP_092866736.1">
    <property type="nucleotide sequence ID" value="NZ_FPCH01000002.1"/>
</dbReference>
<dbReference type="OrthoDB" id="9958164at2"/>
<dbReference type="Proteomes" id="UP000199423">
    <property type="component" value="Unassembled WGS sequence"/>
</dbReference>
<protein>
    <submittedName>
        <fullName evidence="2">Uncharacterized protein</fullName>
    </submittedName>
</protein>
<name>A0A1I7NCF1_9HYPH</name>
<evidence type="ECO:0000256" key="1">
    <source>
        <dbReference type="SAM" id="MobiDB-lite"/>
    </source>
</evidence>
<reference evidence="3" key="1">
    <citation type="submission" date="2016-10" db="EMBL/GenBank/DDBJ databases">
        <authorList>
            <person name="Varghese N."/>
            <person name="Submissions S."/>
        </authorList>
    </citation>
    <scope>NUCLEOTIDE SEQUENCE [LARGE SCALE GENOMIC DNA]</scope>
    <source>
        <strain evidence="3">DSM 1565</strain>
    </source>
</reference>
<organism evidence="2 3">
    <name type="scientific">Hyphomicrobium facile</name>
    <dbReference type="NCBI Taxonomy" id="51670"/>
    <lineage>
        <taxon>Bacteria</taxon>
        <taxon>Pseudomonadati</taxon>
        <taxon>Pseudomonadota</taxon>
        <taxon>Alphaproteobacteria</taxon>
        <taxon>Hyphomicrobiales</taxon>
        <taxon>Hyphomicrobiaceae</taxon>
        <taxon>Hyphomicrobium</taxon>
    </lineage>
</organism>
<sequence length="72" mass="8116">MGKRKAQVVEPEAFDPDEPSPVLVPLPGRPESVPSYPGDDDDSDDEREDENEAVPDEDGPSLRRDRRRNRKS</sequence>
<gene>
    <name evidence="2" type="ORF">SAMN04488557_1526</name>
</gene>
<evidence type="ECO:0000313" key="3">
    <source>
        <dbReference type="Proteomes" id="UP000199423"/>
    </source>
</evidence>